<dbReference type="WBParaSite" id="ALUE_0000284301-mRNA-1">
    <property type="protein sequence ID" value="ALUE_0000284301-mRNA-1"/>
    <property type="gene ID" value="ALUE_0000284301"/>
</dbReference>
<accession>A0A0M3HMR1</accession>
<dbReference type="AlphaFoldDB" id="A0A0M3HMR1"/>
<evidence type="ECO:0000313" key="2">
    <source>
        <dbReference type="WBParaSite" id="ALUE_0000284301-mRNA-1"/>
    </source>
</evidence>
<keyword evidence="1" id="KW-1185">Reference proteome</keyword>
<sequence>MRVAPLKSNHLWMAVLLGQYMQRQVNLAAGLAILVVQRAQLVEHDRKSQLAKGVQLVALAIQAEQEPKLPLANREVRPVVLAVQANSKVRSAGQDPKWLSASREVQLVVSLLQAEPKVRPVNLAVGLPLEVGPKVRLEGQHPKALLDSCERVMSLVRVVE</sequence>
<proteinExistence type="predicted"/>
<dbReference type="Proteomes" id="UP000036681">
    <property type="component" value="Unplaced"/>
</dbReference>
<organism evidence="1 2">
    <name type="scientific">Ascaris lumbricoides</name>
    <name type="common">Giant roundworm</name>
    <dbReference type="NCBI Taxonomy" id="6252"/>
    <lineage>
        <taxon>Eukaryota</taxon>
        <taxon>Metazoa</taxon>
        <taxon>Ecdysozoa</taxon>
        <taxon>Nematoda</taxon>
        <taxon>Chromadorea</taxon>
        <taxon>Rhabditida</taxon>
        <taxon>Spirurina</taxon>
        <taxon>Ascaridomorpha</taxon>
        <taxon>Ascaridoidea</taxon>
        <taxon>Ascarididae</taxon>
        <taxon>Ascaris</taxon>
    </lineage>
</organism>
<evidence type="ECO:0000313" key="1">
    <source>
        <dbReference type="Proteomes" id="UP000036681"/>
    </source>
</evidence>
<name>A0A0M3HMR1_ASCLU</name>
<reference evidence="2" key="1">
    <citation type="submission" date="2017-02" db="UniProtKB">
        <authorList>
            <consortium name="WormBaseParasite"/>
        </authorList>
    </citation>
    <scope>IDENTIFICATION</scope>
</reference>
<protein>
    <submittedName>
        <fullName evidence="2">Secreted protein</fullName>
    </submittedName>
</protein>